<accession>A0A1I5GM25</accession>
<evidence type="ECO:0000313" key="2">
    <source>
        <dbReference type="Proteomes" id="UP000199614"/>
    </source>
</evidence>
<organism evidence="1 2">
    <name type="scientific">Pseudonocardia ammonioxydans</name>
    <dbReference type="NCBI Taxonomy" id="260086"/>
    <lineage>
        <taxon>Bacteria</taxon>
        <taxon>Bacillati</taxon>
        <taxon>Actinomycetota</taxon>
        <taxon>Actinomycetes</taxon>
        <taxon>Pseudonocardiales</taxon>
        <taxon>Pseudonocardiaceae</taxon>
        <taxon>Pseudonocardia</taxon>
    </lineage>
</organism>
<proteinExistence type="predicted"/>
<protein>
    <submittedName>
        <fullName evidence="1">Uncharacterized protein</fullName>
    </submittedName>
</protein>
<dbReference type="EMBL" id="FOUY01000048">
    <property type="protein sequence ID" value="SFO37003.1"/>
    <property type="molecule type" value="Genomic_DNA"/>
</dbReference>
<sequence>MWNYLSDTPAAAAWLSQAEKEGLAGRLRSEHDRKQVEGSHTVRAAFSNGWV</sequence>
<dbReference type="AlphaFoldDB" id="A0A1I5GM25"/>
<dbReference type="STRING" id="260086.SAMN05216207_104820"/>
<name>A0A1I5GM25_PSUAM</name>
<dbReference type="RefSeq" id="WP_177238772.1">
    <property type="nucleotide sequence ID" value="NZ_FOUY01000048.1"/>
</dbReference>
<dbReference type="Proteomes" id="UP000199614">
    <property type="component" value="Unassembled WGS sequence"/>
</dbReference>
<keyword evidence="2" id="KW-1185">Reference proteome</keyword>
<reference evidence="1 2" key="1">
    <citation type="submission" date="2016-10" db="EMBL/GenBank/DDBJ databases">
        <authorList>
            <person name="de Groot N.N."/>
        </authorList>
    </citation>
    <scope>NUCLEOTIDE SEQUENCE [LARGE SCALE GENOMIC DNA]</scope>
    <source>
        <strain evidence="1 2">CGMCC 4.1877</strain>
    </source>
</reference>
<evidence type="ECO:0000313" key="1">
    <source>
        <dbReference type="EMBL" id="SFO37003.1"/>
    </source>
</evidence>
<gene>
    <name evidence="1" type="ORF">SAMN05216207_104820</name>
</gene>